<keyword evidence="2" id="KW-1185">Reference proteome</keyword>
<dbReference type="EMBL" id="VUJX02000009">
    <property type="protein sequence ID" value="KAL0931939.1"/>
    <property type="molecule type" value="Genomic_DNA"/>
</dbReference>
<evidence type="ECO:0000313" key="1">
    <source>
        <dbReference type="EMBL" id="KAL0931939.1"/>
    </source>
</evidence>
<organism evidence="1 2">
    <name type="scientific">Colletotrichum truncatum</name>
    <name type="common">Anthracnose fungus</name>
    <name type="synonym">Colletotrichum capsici</name>
    <dbReference type="NCBI Taxonomy" id="5467"/>
    <lineage>
        <taxon>Eukaryota</taxon>
        <taxon>Fungi</taxon>
        <taxon>Dikarya</taxon>
        <taxon>Ascomycota</taxon>
        <taxon>Pezizomycotina</taxon>
        <taxon>Sordariomycetes</taxon>
        <taxon>Hypocreomycetidae</taxon>
        <taxon>Glomerellales</taxon>
        <taxon>Glomerellaceae</taxon>
        <taxon>Colletotrichum</taxon>
        <taxon>Colletotrichum truncatum species complex</taxon>
    </lineage>
</organism>
<accession>A0ACC3YJ58</accession>
<protein>
    <submittedName>
        <fullName evidence="1">Uncharacterized protein</fullName>
    </submittedName>
</protein>
<sequence length="415" mass="46020">MERDIRRDRGQWRGCHTFNDIVIDDDFGVRDKKRNGGLKMGNTYYYYYELDGTHETHNPALPTTTQCPYLPGQTVNTLDVPYEMAERKRSASLGSLHHSEYKTMNPEDKFITPRPPPPVPGSPSQRLGSAPAAPPVRSISRAGSASPPPTWRRIFSRKPSTNRITDRARQLEEEDRPVSPYSYAYSDDSQSISSSDGSRTRDLSPESLRRFLSDDNLFASVSASVEGRPTVLIPDDIVEENEDDENFASSALSEVNPYTTSLSPPPFKRCHSDSSMPTVSTARVLTREKKYSPLPPLPLNELEEAPPASRFSFSSDSSVASSVGPISPEDEIVSYYDSNEDDRYSNESDANFVQPLSLPGTRKPSLEQNYSLPRAPGIKNHPGVTTVVSAPVDNGLDDLVNEMGWMVDIIRGKGV</sequence>
<evidence type="ECO:0000313" key="2">
    <source>
        <dbReference type="Proteomes" id="UP000805649"/>
    </source>
</evidence>
<gene>
    <name evidence="1" type="ORF">CTRU02_212892</name>
</gene>
<name>A0ACC3YJ58_COLTU</name>
<reference evidence="1 2" key="1">
    <citation type="journal article" date="2020" name="Phytopathology">
        <title>Genome Sequence Resources of Colletotrichum truncatum, C. plurivorum, C. musicola, and C. sojae: Four Species Pathogenic to Soybean (Glycine max).</title>
        <authorList>
            <person name="Rogerio F."/>
            <person name="Boufleur T.R."/>
            <person name="Ciampi-Guillardi M."/>
            <person name="Sukno S.A."/>
            <person name="Thon M.R."/>
            <person name="Massola Junior N.S."/>
            <person name="Baroncelli R."/>
        </authorList>
    </citation>
    <scope>NUCLEOTIDE SEQUENCE [LARGE SCALE GENOMIC DNA]</scope>
    <source>
        <strain evidence="1 2">CMES1059</strain>
    </source>
</reference>
<dbReference type="Proteomes" id="UP000805649">
    <property type="component" value="Unassembled WGS sequence"/>
</dbReference>
<comment type="caution">
    <text evidence="1">The sequence shown here is derived from an EMBL/GenBank/DDBJ whole genome shotgun (WGS) entry which is preliminary data.</text>
</comment>
<proteinExistence type="predicted"/>